<dbReference type="InterPro" id="IPR027417">
    <property type="entry name" value="P-loop_NTPase"/>
</dbReference>
<dbReference type="FunFam" id="3.40.50.300:FF:000056">
    <property type="entry name" value="Cell division ATP-binding protein FtsE"/>
    <property type="match status" value="1"/>
</dbReference>
<keyword evidence="6 9" id="KW-0067">ATP-binding</keyword>
<comment type="subcellular location">
    <subcellularLocation>
        <location evidence="9">Cell membrane</location>
        <topology evidence="9">Peripheral membrane protein</topology>
        <orientation evidence="9">Cytoplasmic side</orientation>
    </subcellularLocation>
</comment>
<keyword evidence="3 9" id="KW-1003">Cell membrane</keyword>
<evidence type="ECO:0000256" key="6">
    <source>
        <dbReference type="ARBA" id="ARBA00022840"/>
    </source>
</evidence>
<dbReference type="Gene3D" id="3.40.50.300">
    <property type="entry name" value="P-loop containing nucleotide triphosphate hydrolases"/>
    <property type="match status" value="1"/>
</dbReference>
<comment type="function">
    <text evidence="9">Part of the ABC transporter FtsEX involved in cellular division.</text>
</comment>
<dbReference type="Pfam" id="PF00005">
    <property type="entry name" value="ABC_tran"/>
    <property type="match status" value="1"/>
</dbReference>
<evidence type="ECO:0000256" key="4">
    <source>
        <dbReference type="ARBA" id="ARBA00022618"/>
    </source>
</evidence>
<comment type="caution">
    <text evidence="11">The sequence shown here is derived from an EMBL/GenBank/DDBJ whole genome shotgun (WGS) entry which is preliminary data.</text>
</comment>
<keyword evidence="5 9" id="KW-0547">Nucleotide-binding</keyword>
<dbReference type="NCBIfam" id="TIGR02673">
    <property type="entry name" value="FtsE"/>
    <property type="match status" value="1"/>
</dbReference>
<dbReference type="PANTHER" id="PTHR24220">
    <property type="entry name" value="IMPORT ATP-BINDING PROTEIN"/>
    <property type="match status" value="1"/>
</dbReference>
<sequence>MIREGCEILIYLENVSKCYKNGVNALDNINLQINDGEFVYIIGPTGSGKSTLIKLLDGEEIPTAGTVSVEGIDVGKLKHRRVPYYRRNIGVVFQDFRLLPHMTIFENVAFALEAIGKDKVSIRRRVREVLELVDLSDKAKSFPNQLSGGQQQRATIARAIANKPKVLIADEPTGNLDPEKSNEILELLEKINVEEGTTILMVTHDITLVNKYKKRTISLEQGNVSADSAKGGYIR</sequence>
<dbReference type="InterPro" id="IPR017871">
    <property type="entry name" value="ABC_transporter-like_CS"/>
</dbReference>
<evidence type="ECO:0000256" key="8">
    <source>
        <dbReference type="ARBA" id="ARBA00023306"/>
    </source>
</evidence>
<feature type="domain" description="ABC transporter" evidence="10">
    <location>
        <begin position="10"/>
        <end position="234"/>
    </location>
</feature>
<evidence type="ECO:0000256" key="9">
    <source>
        <dbReference type="RuleBase" id="RU365094"/>
    </source>
</evidence>
<keyword evidence="4 9" id="KW-0132">Cell division</keyword>
<reference evidence="11 12" key="1">
    <citation type="submission" date="2018-05" db="EMBL/GenBank/DDBJ databases">
        <title>Genomic Encyclopedia of Type Strains, Phase IV (KMG-IV): sequencing the most valuable type-strain genomes for metagenomic binning, comparative biology and taxonomic classification.</title>
        <authorList>
            <person name="Goeker M."/>
        </authorList>
    </citation>
    <scope>NUCLEOTIDE SEQUENCE [LARGE SCALE GENOMIC DNA]</scope>
    <source>
        <strain evidence="11 12">JC118</strain>
    </source>
</reference>
<keyword evidence="7 9" id="KW-0472">Membrane</keyword>
<dbReference type="STRING" id="1034346.GCA_000313565_02337"/>
<accession>A0A318LHE0</accession>
<dbReference type="GO" id="GO:0016887">
    <property type="term" value="F:ATP hydrolysis activity"/>
    <property type="evidence" value="ECO:0007669"/>
    <property type="project" value="InterPro"/>
</dbReference>
<keyword evidence="12" id="KW-1185">Reference proteome</keyword>
<dbReference type="GO" id="GO:0051301">
    <property type="term" value="P:cell division"/>
    <property type="evidence" value="ECO:0007669"/>
    <property type="project" value="UniProtKB-UniRule"/>
</dbReference>
<dbReference type="GO" id="GO:0022857">
    <property type="term" value="F:transmembrane transporter activity"/>
    <property type="evidence" value="ECO:0007669"/>
    <property type="project" value="TreeGrafter"/>
</dbReference>
<dbReference type="AlphaFoldDB" id="A0A318LHE0"/>
<evidence type="ECO:0000256" key="2">
    <source>
        <dbReference type="ARBA" id="ARBA00020019"/>
    </source>
</evidence>
<dbReference type="InterPro" id="IPR015854">
    <property type="entry name" value="ABC_transpr_LolD-like"/>
</dbReference>
<evidence type="ECO:0000313" key="12">
    <source>
        <dbReference type="Proteomes" id="UP000247612"/>
    </source>
</evidence>
<keyword evidence="8 9" id="KW-0131">Cell cycle</keyword>
<dbReference type="PROSITE" id="PS00211">
    <property type="entry name" value="ABC_TRANSPORTER_1"/>
    <property type="match status" value="1"/>
</dbReference>
<name>A0A318LHE0_9FIRM</name>
<evidence type="ECO:0000256" key="1">
    <source>
        <dbReference type="ARBA" id="ARBA00005417"/>
    </source>
</evidence>
<dbReference type="SMART" id="SM00382">
    <property type="entry name" value="AAA"/>
    <property type="match status" value="1"/>
</dbReference>
<proteinExistence type="inferred from homology"/>
<dbReference type="GO" id="GO:0005886">
    <property type="term" value="C:plasma membrane"/>
    <property type="evidence" value="ECO:0007669"/>
    <property type="project" value="UniProtKB-SubCell"/>
</dbReference>
<dbReference type="InterPro" id="IPR005286">
    <property type="entry name" value="Cell_div_FtsE"/>
</dbReference>
<dbReference type="InterPro" id="IPR003439">
    <property type="entry name" value="ABC_transporter-like_ATP-bd"/>
</dbReference>
<dbReference type="GO" id="GO:0005524">
    <property type="term" value="F:ATP binding"/>
    <property type="evidence" value="ECO:0007669"/>
    <property type="project" value="UniProtKB-UniRule"/>
</dbReference>
<evidence type="ECO:0000313" key="11">
    <source>
        <dbReference type="EMBL" id="PXX81107.1"/>
    </source>
</evidence>
<evidence type="ECO:0000256" key="3">
    <source>
        <dbReference type="ARBA" id="ARBA00022475"/>
    </source>
</evidence>
<dbReference type="InterPro" id="IPR003593">
    <property type="entry name" value="AAA+_ATPase"/>
</dbReference>
<evidence type="ECO:0000256" key="5">
    <source>
        <dbReference type="ARBA" id="ARBA00022741"/>
    </source>
</evidence>
<comment type="subunit">
    <text evidence="9">Homodimer. Forms a membrane-associated complex with FtsX.</text>
</comment>
<evidence type="ECO:0000256" key="7">
    <source>
        <dbReference type="ARBA" id="ARBA00023136"/>
    </source>
</evidence>
<organism evidence="11 12">
    <name type="scientific">Dielma fastidiosa</name>
    <dbReference type="NCBI Taxonomy" id="1034346"/>
    <lineage>
        <taxon>Bacteria</taxon>
        <taxon>Bacillati</taxon>
        <taxon>Bacillota</taxon>
        <taxon>Erysipelotrichia</taxon>
        <taxon>Erysipelotrichales</taxon>
        <taxon>Erysipelotrichaceae</taxon>
        <taxon>Dielma</taxon>
    </lineage>
</organism>
<evidence type="ECO:0000259" key="10">
    <source>
        <dbReference type="PROSITE" id="PS50893"/>
    </source>
</evidence>
<dbReference type="SUPFAM" id="SSF52540">
    <property type="entry name" value="P-loop containing nucleoside triphosphate hydrolases"/>
    <property type="match status" value="1"/>
</dbReference>
<dbReference type="Proteomes" id="UP000247612">
    <property type="component" value="Unassembled WGS sequence"/>
</dbReference>
<dbReference type="PANTHER" id="PTHR24220:SF470">
    <property type="entry name" value="CELL DIVISION ATP-BINDING PROTEIN FTSE"/>
    <property type="match status" value="1"/>
</dbReference>
<dbReference type="EMBL" id="QJKH01000002">
    <property type="protein sequence ID" value="PXX81107.1"/>
    <property type="molecule type" value="Genomic_DNA"/>
</dbReference>
<comment type="similarity">
    <text evidence="1 9">Belongs to the ABC transporter superfamily.</text>
</comment>
<protein>
    <recommendedName>
        <fullName evidence="2 9">Cell division ATP-binding protein FtsE</fullName>
    </recommendedName>
</protein>
<gene>
    <name evidence="9" type="primary">ftsE</name>
    <name evidence="11" type="ORF">DES51_102228</name>
</gene>
<dbReference type="PROSITE" id="PS50893">
    <property type="entry name" value="ABC_TRANSPORTER_2"/>
    <property type="match status" value="1"/>
</dbReference>